<accession>A0ABT0IGF2</accession>
<organism evidence="1 2">
    <name type="scientific">Streptomyces lichenis</name>
    <dbReference type="NCBI Taxonomy" id="2306967"/>
    <lineage>
        <taxon>Bacteria</taxon>
        <taxon>Bacillati</taxon>
        <taxon>Actinomycetota</taxon>
        <taxon>Actinomycetes</taxon>
        <taxon>Kitasatosporales</taxon>
        <taxon>Streptomycetaceae</taxon>
        <taxon>Streptomyces</taxon>
    </lineage>
</organism>
<proteinExistence type="predicted"/>
<reference evidence="1 2" key="1">
    <citation type="submission" date="2022-04" db="EMBL/GenBank/DDBJ databases">
        <title>Streptomyces sp. nov. LCR6-01 isolated from Lichen of Dirinaria sp.</title>
        <authorList>
            <person name="Kanchanasin P."/>
            <person name="Tanasupawat S."/>
            <person name="Phongsopitanun W."/>
        </authorList>
    </citation>
    <scope>NUCLEOTIDE SEQUENCE [LARGE SCALE GENOMIC DNA]</scope>
    <source>
        <strain evidence="1 2">LCR6-01</strain>
    </source>
</reference>
<dbReference type="RefSeq" id="WP_248636240.1">
    <property type="nucleotide sequence ID" value="NZ_JALPTH010000026.1"/>
</dbReference>
<comment type="caution">
    <text evidence="1">The sequence shown here is derived from an EMBL/GenBank/DDBJ whole genome shotgun (WGS) entry which is preliminary data.</text>
</comment>
<evidence type="ECO:0000313" key="2">
    <source>
        <dbReference type="Proteomes" id="UP001522868"/>
    </source>
</evidence>
<dbReference type="Proteomes" id="UP001522868">
    <property type="component" value="Unassembled WGS sequence"/>
</dbReference>
<sequence>MGRGARGLRGMFGPRYPGHFLAAGQLGALALPVGDDGVVVGDDAQGRPQMVGFHRATAYEVLLIGGLWTAQVIALRAAGTGARVSVETGRAREWTALAQTAGAGVPCVTVHDVGRVPPMGASVSSPAVIVRDCGMRPPRGRVVASPWQSVLTLLPYLSPVAPRLMRSASLVGVQRVSPEESELIGRVMGLTQVEVDALPTLADGVTLWCSGAERSWVMTAPTDAESGLLGLPRRMD</sequence>
<evidence type="ECO:0000313" key="1">
    <source>
        <dbReference type="EMBL" id="MCK8680399.1"/>
    </source>
</evidence>
<name>A0ABT0IGF2_9ACTN</name>
<keyword evidence="2" id="KW-1185">Reference proteome</keyword>
<protein>
    <submittedName>
        <fullName evidence="1">Uncharacterized protein</fullName>
    </submittedName>
</protein>
<gene>
    <name evidence="1" type="ORF">M1O15_23975</name>
</gene>
<dbReference type="EMBL" id="JALPTH010000026">
    <property type="protein sequence ID" value="MCK8680399.1"/>
    <property type="molecule type" value="Genomic_DNA"/>
</dbReference>